<evidence type="ECO:0000256" key="8">
    <source>
        <dbReference type="SAM" id="MobiDB-lite"/>
    </source>
</evidence>
<dbReference type="Gene3D" id="3.80.10.10">
    <property type="entry name" value="Ribonuclease Inhibitor"/>
    <property type="match status" value="1"/>
</dbReference>
<dbReference type="Pfam" id="PF18608">
    <property type="entry name" value="XAF1_C"/>
    <property type="match status" value="1"/>
</dbReference>
<reference evidence="10" key="2">
    <citation type="submission" date="2025-08" db="UniProtKB">
        <authorList>
            <consortium name="Ensembl"/>
        </authorList>
    </citation>
    <scope>IDENTIFICATION</scope>
</reference>
<dbReference type="Gene3D" id="6.10.250.1730">
    <property type="match status" value="1"/>
</dbReference>
<dbReference type="Pfam" id="PF12937">
    <property type="entry name" value="F-box-like"/>
    <property type="match status" value="1"/>
</dbReference>
<dbReference type="PROSITE" id="PS50181">
    <property type="entry name" value="FBOX"/>
    <property type="match status" value="1"/>
</dbReference>
<evidence type="ECO:0000259" key="9">
    <source>
        <dbReference type="PROSITE" id="PS50181"/>
    </source>
</evidence>
<dbReference type="AlphaFoldDB" id="A0A4X1UKL4"/>
<dbReference type="PANTHER" id="PTHR16295:SF17">
    <property type="entry name" value="XIAP-ASSOCIATED FACTOR 1"/>
    <property type="match status" value="1"/>
</dbReference>
<dbReference type="Proteomes" id="UP000314985">
    <property type="component" value="Chromosome 12"/>
</dbReference>
<dbReference type="SUPFAM" id="SSF52047">
    <property type="entry name" value="RNI-like"/>
    <property type="match status" value="1"/>
</dbReference>
<accession>A0A4X1UKL4</accession>
<dbReference type="PANTHER" id="PTHR16295">
    <property type="entry name" value="TRAF-TYPE ZINC FINGER PROTEIN-RELATED"/>
    <property type="match status" value="1"/>
</dbReference>
<evidence type="ECO:0000256" key="5">
    <source>
        <dbReference type="ARBA" id="ARBA00022833"/>
    </source>
</evidence>
<evidence type="ECO:0000256" key="1">
    <source>
        <dbReference type="ARBA" id="ARBA00003437"/>
    </source>
</evidence>
<comment type="subunit">
    <text evidence="6">Directly interacts with SKP1 and CUL1.</text>
</comment>
<keyword evidence="5" id="KW-0862">Zinc</keyword>
<dbReference type="Gene3D" id="1.20.1280.50">
    <property type="match status" value="1"/>
</dbReference>
<dbReference type="InterPro" id="IPR031220">
    <property type="entry name" value="XAF1_C_sf"/>
</dbReference>
<dbReference type="FunFam" id="1.20.1280.50:FF:000027">
    <property type="entry name" value="F-box only protein 39"/>
    <property type="match status" value="1"/>
</dbReference>
<dbReference type="CDD" id="cd22108">
    <property type="entry name" value="F-box_FBXO39"/>
    <property type="match status" value="1"/>
</dbReference>
<feature type="domain" description="F-box" evidence="9">
    <location>
        <begin position="348"/>
        <end position="394"/>
    </location>
</feature>
<keyword evidence="2" id="KW-0479">Metal-binding</keyword>
<dbReference type="Ensembl" id="ENSSSCT00070035633.1">
    <property type="protein sequence ID" value="ENSSSCP00070029781.1"/>
    <property type="gene ID" value="ENSSSCG00070018030.1"/>
</dbReference>
<evidence type="ECO:0000313" key="10">
    <source>
        <dbReference type="Ensembl" id="ENSSSCP00070029781.1"/>
    </source>
</evidence>
<dbReference type="Pfam" id="PF21366">
    <property type="entry name" value="TRAFD1-XIAF1_ZnF"/>
    <property type="match status" value="1"/>
</dbReference>
<dbReference type="GO" id="GO:0008270">
    <property type="term" value="F:zinc ion binding"/>
    <property type="evidence" value="ECO:0007669"/>
    <property type="project" value="UniProtKB-KW"/>
</dbReference>
<gene>
    <name evidence="10" type="primary">FBXO39</name>
</gene>
<name>A0A4X1UKL4_PIG</name>
<comment type="function">
    <text evidence="1">Substrate-recognition component of the SCF (SKP1-CUL1-F-box protein)-type E3 ubiquitin ligase complex.</text>
</comment>
<evidence type="ECO:0000313" key="11">
    <source>
        <dbReference type="Proteomes" id="UP000314985"/>
    </source>
</evidence>
<keyword evidence="3" id="KW-0863">Zinc-finger</keyword>
<dbReference type="SUPFAM" id="SSF81383">
    <property type="entry name" value="F-box domain"/>
    <property type="match status" value="1"/>
</dbReference>
<dbReference type="InterPro" id="IPR001810">
    <property type="entry name" value="F-box_dom"/>
</dbReference>
<dbReference type="InterPro" id="IPR051986">
    <property type="entry name" value="Innate_Immune_Apopt_Reg"/>
</dbReference>
<evidence type="ECO:0000256" key="4">
    <source>
        <dbReference type="ARBA" id="ARBA00022786"/>
    </source>
</evidence>
<keyword evidence="4" id="KW-0833">Ubl conjugation pathway</keyword>
<dbReference type="FunFam" id="3.80.10.10:FF:000237">
    <property type="entry name" value="F-box only protein 39"/>
    <property type="match status" value="1"/>
</dbReference>
<dbReference type="InterPro" id="IPR013083">
    <property type="entry name" value="Znf_RING/FYVE/PHD"/>
</dbReference>
<feature type="region of interest" description="Disordered" evidence="8">
    <location>
        <begin position="253"/>
        <end position="291"/>
    </location>
</feature>
<dbReference type="InterPro" id="IPR049439">
    <property type="entry name" value="TRAFD1-XIAF1_Znf"/>
</dbReference>
<feature type="region of interest" description="Disordered" evidence="8">
    <location>
        <begin position="27"/>
        <end position="70"/>
    </location>
</feature>
<evidence type="ECO:0000256" key="2">
    <source>
        <dbReference type="ARBA" id="ARBA00022723"/>
    </source>
</evidence>
<dbReference type="InterPro" id="IPR041386">
    <property type="entry name" value="XAF1_C"/>
</dbReference>
<organism evidence="10 11">
    <name type="scientific">Sus scrofa</name>
    <name type="common">Pig</name>
    <dbReference type="NCBI Taxonomy" id="9823"/>
    <lineage>
        <taxon>Eukaryota</taxon>
        <taxon>Metazoa</taxon>
        <taxon>Chordata</taxon>
        <taxon>Craniata</taxon>
        <taxon>Vertebrata</taxon>
        <taxon>Euteleostomi</taxon>
        <taxon>Mammalia</taxon>
        <taxon>Eutheria</taxon>
        <taxon>Laurasiatheria</taxon>
        <taxon>Artiodactyla</taxon>
        <taxon>Suina</taxon>
        <taxon>Suidae</taxon>
        <taxon>Sus</taxon>
    </lineage>
</organism>
<dbReference type="Gene3D" id="3.30.40.10">
    <property type="entry name" value="Zinc/RING finger domain, C3HC4 (zinc finger)"/>
    <property type="match status" value="1"/>
</dbReference>
<feature type="compositionally biased region" description="Polar residues" evidence="8">
    <location>
        <begin position="267"/>
        <end position="277"/>
    </location>
</feature>
<proteinExistence type="predicted"/>
<reference evidence="10 11" key="1">
    <citation type="submission" date="2017-08" db="EMBL/GenBank/DDBJ databases">
        <title>USMARCv1.0.</title>
        <authorList>
            <person name="Hannum G.I."/>
            <person name="Koren S."/>
            <person name="Schroeder S.G."/>
            <person name="Chin S.C."/>
            <person name="Nonneman D.J."/>
            <person name="Becker S.A."/>
            <person name="Rosen B.D."/>
            <person name="Bickhart D.M."/>
            <person name="Putnam N.H."/>
            <person name="Green R.E."/>
            <person name="Tuggle C.K."/>
            <person name="Liu H."/>
            <person name="Rohrer G.A."/>
            <person name="Warr A."/>
            <person name="Hall R."/>
            <person name="Kim K."/>
            <person name="Hume D.A."/>
            <person name="Talbot R."/>
            <person name="Chow W."/>
            <person name="Howe K."/>
            <person name="Schwartz A.S."/>
            <person name="Watson M."/>
            <person name="Archibald A.L."/>
            <person name="Phillippy A.M."/>
            <person name="Smith T.P.L."/>
        </authorList>
    </citation>
    <scope>NUCLEOTIDE SEQUENCE [LARGE SCALE GENOMIC DNA]</scope>
</reference>
<dbReference type="InterPro" id="IPR036047">
    <property type="entry name" value="F-box-like_dom_sf"/>
</dbReference>
<dbReference type="GO" id="GO:0006915">
    <property type="term" value="P:apoptotic process"/>
    <property type="evidence" value="ECO:0007669"/>
    <property type="project" value="InterPro"/>
</dbReference>
<evidence type="ECO:0000256" key="7">
    <source>
        <dbReference type="ARBA" id="ARBA00068850"/>
    </source>
</evidence>
<sequence>MCQQSLPRHLLEIHEVSCDCIFTTRPQRRRRGASDEDPSSSPFLPKQAREIKGNQPIPETRGLPPPDAGQKALLSSMSPRKLVLVPQRNNPMSPTRLPWLQASDRAVLPVSPQTKECPERPVKCQFCELAVRLNKLEIHEHHCGRQTELCADCGQHIMLRVLAQHRDVCWAEQTLLWRGKKIPAPESNICCHYCKHMIPGNKYFHHLGRCCPVSDSVKYFPTGKLEIPPSSLSSEAAEDQIYIAEKDVRPKMKNINGFPLPSEKSTRQAPRGTNKTTDLPLKSDGKLRASSPAEDDAAYDILRGCSQCGILLPLPTLNQHQPHLPRSCCGHPGSIMDEEGQLLQPQDQSCWATLPDVCLRRVFWWLGDRDRSRAALVCRKWNQIMYSADLWRYRTITFSGRPSRVHASEFESALWYVKKFGRYLEHLEIKFLNPYNAVLTKKFQVTMRGLLSCLGKSNNRLRSLSIQHLELDRLVWRNSIRSSFMKSLSFFLKKMGKHLDYLNLKGARLTVEQGCHVLNSLSYLRNESVVSELNIEDYFSHHLAVYSSPQFNKTMATFRSLASLTLNYNCISDELLENLCENNASTLWTMNIKCHVHDPHGQVIWGMSWAKLARHATNLKVNFFFERVMKYERLARILLQEIPVRSISLRSCYFSDPDWSMRPTLTELLPTFRHTLQKLTFEFNNNHESLDEELHLLILSCRKLFYFKIWAFLDVKFVERILKSQEEGQCALRTLKVRIYTNRYETNEEDRTLREIYRKYRKMIDSELNYFVIAYPMM</sequence>
<evidence type="ECO:0000256" key="3">
    <source>
        <dbReference type="ARBA" id="ARBA00022771"/>
    </source>
</evidence>
<protein>
    <recommendedName>
        <fullName evidence="7">F-box only protein 39</fullName>
    </recommendedName>
</protein>
<dbReference type="InterPro" id="IPR032675">
    <property type="entry name" value="LRR_dom_sf"/>
</dbReference>
<evidence type="ECO:0000256" key="6">
    <source>
        <dbReference type="ARBA" id="ARBA00062469"/>
    </source>
</evidence>